<feature type="coiled-coil region" evidence="1">
    <location>
        <begin position="270"/>
        <end position="347"/>
    </location>
</feature>
<name>A0A0H5PZA8_9ZZZZ</name>
<dbReference type="GO" id="GO:0006310">
    <property type="term" value="P:DNA recombination"/>
    <property type="evidence" value="ECO:0007669"/>
    <property type="project" value="InterPro"/>
</dbReference>
<dbReference type="GO" id="GO:0003677">
    <property type="term" value="F:DNA binding"/>
    <property type="evidence" value="ECO:0007669"/>
    <property type="project" value="InterPro"/>
</dbReference>
<dbReference type="CDD" id="cd17242">
    <property type="entry name" value="MobM_relaxase"/>
    <property type="match status" value="1"/>
</dbReference>
<geneLocation type="plasmid" evidence="2">
    <name>pRGRH0407</name>
</geneLocation>
<dbReference type="Pfam" id="PF01076">
    <property type="entry name" value="Mob_Pre"/>
    <property type="match status" value="1"/>
</dbReference>
<protein>
    <recommendedName>
        <fullName evidence="3">Plasmid recombination enzyme</fullName>
    </recommendedName>
</protein>
<dbReference type="EMBL" id="LN853053">
    <property type="protein sequence ID" value="CRY94923.1"/>
    <property type="molecule type" value="Genomic_DNA"/>
</dbReference>
<accession>A0A0H5PZA8</accession>
<keyword evidence="2" id="KW-0614">Plasmid</keyword>
<evidence type="ECO:0008006" key="3">
    <source>
        <dbReference type="Google" id="ProtNLM"/>
    </source>
</evidence>
<dbReference type="Gene3D" id="3.30.930.30">
    <property type="match status" value="1"/>
</dbReference>
<dbReference type="NCBIfam" id="NF041497">
    <property type="entry name" value="MobV"/>
    <property type="match status" value="1"/>
</dbReference>
<dbReference type="AlphaFoldDB" id="A0A0H5PZA8"/>
<proteinExistence type="predicted"/>
<organism evidence="2">
    <name type="scientific">uncultured prokaryote</name>
    <dbReference type="NCBI Taxonomy" id="198431"/>
    <lineage>
        <taxon>unclassified sequences</taxon>
        <taxon>environmental samples</taxon>
    </lineage>
</organism>
<keyword evidence="1" id="KW-0175">Coiled coil</keyword>
<evidence type="ECO:0000313" key="2">
    <source>
        <dbReference type="EMBL" id="CRY94923.1"/>
    </source>
</evidence>
<evidence type="ECO:0000256" key="1">
    <source>
        <dbReference type="SAM" id="Coils"/>
    </source>
</evidence>
<reference evidence="2" key="2">
    <citation type="submission" date="2015-07" db="EMBL/GenBank/DDBJ databases">
        <title>Plasmids, circular viruses and viroids from rat gut.</title>
        <authorList>
            <person name="Jorgensen T.J."/>
            <person name="Hansen M.A."/>
            <person name="Xu Z."/>
            <person name="Tabak M.A."/>
            <person name="Sorensen S.J."/>
            <person name="Hansen L.H."/>
        </authorList>
    </citation>
    <scope>NUCLEOTIDE SEQUENCE</scope>
    <source>
        <plasmid evidence="2">pRGRH0407</plasmid>
    </source>
</reference>
<dbReference type="InterPro" id="IPR001668">
    <property type="entry name" value="Mob_Pre"/>
</dbReference>
<feature type="coiled-coil region" evidence="1">
    <location>
        <begin position="186"/>
        <end position="213"/>
    </location>
</feature>
<reference evidence="2" key="1">
    <citation type="submission" date="2015-06" db="EMBL/GenBank/DDBJ databases">
        <authorList>
            <person name="Joergensen T."/>
        </authorList>
    </citation>
    <scope>NUCLEOTIDE SEQUENCE</scope>
    <source>
        <plasmid evidence="2">pRGRH0407</plasmid>
    </source>
</reference>
<sequence length="353" mass="42131">MSYGIIRVAKFNSSAVRGIQIHDEREKEVSHSNPDIDYSKTEENYTLKERPNKTYNQVIKERIESLELKKAVRKDAVVMCSFVVTSDKDFFEKNGMLVERDYFNKAYEFVKNKYGEENIISAEVHKDETTPHLHINFIPVTKDNRLSAKSLFGRKSLKQLQDDFHQQVSMQFGLERGGDGEHQKNIDKVTYKKEKVKNELHELEQIEKETAERKKVVLQRAMDMQELHSYHSMDLTEKDIEKKSLFDTKKDIVERLNQKLRPLFEKSKLADVIKKEYKKLKNSYENLKEQFKQVTEELSKYKEIFKDLKPEQERELKRISERMQKENREEKELIEKGKELLKREREKSRGWSR</sequence>